<protein>
    <submittedName>
        <fullName evidence="2">Uncharacterized protein</fullName>
    </submittedName>
</protein>
<keyword evidence="3" id="KW-1185">Reference proteome</keyword>
<dbReference type="AlphaFoldDB" id="A0A371G5F7"/>
<comment type="caution">
    <text evidence="2">The sequence shown here is derived from an EMBL/GenBank/DDBJ whole genome shotgun (WGS) entry which is preliminary data.</text>
</comment>
<gene>
    <name evidence="2" type="ORF">CR513_33208</name>
</gene>
<feature type="compositionally biased region" description="Low complexity" evidence="1">
    <location>
        <begin position="33"/>
        <end position="46"/>
    </location>
</feature>
<dbReference type="Proteomes" id="UP000257109">
    <property type="component" value="Unassembled WGS sequence"/>
</dbReference>
<dbReference type="OrthoDB" id="1747743at2759"/>
<dbReference type="EMBL" id="QJKJ01006754">
    <property type="protein sequence ID" value="RDX85583.1"/>
    <property type="molecule type" value="Genomic_DNA"/>
</dbReference>
<organism evidence="2 3">
    <name type="scientific">Mucuna pruriens</name>
    <name type="common">Velvet bean</name>
    <name type="synonym">Dolichos pruriens</name>
    <dbReference type="NCBI Taxonomy" id="157652"/>
    <lineage>
        <taxon>Eukaryota</taxon>
        <taxon>Viridiplantae</taxon>
        <taxon>Streptophyta</taxon>
        <taxon>Embryophyta</taxon>
        <taxon>Tracheophyta</taxon>
        <taxon>Spermatophyta</taxon>
        <taxon>Magnoliopsida</taxon>
        <taxon>eudicotyledons</taxon>
        <taxon>Gunneridae</taxon>
        <taxon>Pentapetalae</taxon>
        <taxon>rosids</taxon>
        <taxon>fabids</taxon>
        <taxon>Fabales</taxon>
        <taxon>Fabaceae</taxon>
        <taxon>Papilionoideae</taxon>
        <taxon>50 kb inversion clade</taxon>
        <taxon>NPAAA clade</taxon>
        <taxon>indigoferoid/millettioid clade</taxon>
        <taxon>Phaseoleae</taxon>
        <taxon>Mucuna</taxon>
    </lineage>
</organism>
<evidence type="ECO:0000313" key="3">
    <source>
        <dbReference type="Proteomes" id="UP000257109"/>
    </source>
</evidence>
<sequence>MCLGKWHIVSQCPNRRTMVLRGDGNVESESSHEGSSSSSEVKSSSDSSHRDGDLLMVRRFFVIGKLCSLIISGGSSVNVANFRLVEKLGTPTLVHPRPYKL</sequence>
<dbReference type="PANTHER" id="PTHR35046">
    <property type="entry name" value="ZINC KNUCKLE (CCHC-TYPE) FAMILY PROTEIN"/>
    <property type="match status" value="1"/>
</dbReference>
<name>A0A371G5F7_MUCPR</name>
<reference evidence="2" key="1">
    <citation type="submission" date="2018-05" db="EMBL/GenBank/DDBJ databases">
        <title>Draft genome of Mucuna pruriens seed.</title>
        <authorList>
            <person name="Nnadi N.E."/>
            <person name="Vos R."/>
            <person name="Hasami M.H."/>
            <person name="Devisetty U.K."/>
            <person name="Aguiy J.C."/>
        </authorList>
    </citation>
    <scope>NUCLEOTIDE SEQUENCE [LARGE SCALE GENOMIC DNA]</scope>
    <source>
        <strain evidence="2">JCA_2017</strain>
    </source>
</reference>
<feature type="region of interest" description="Disordered" evidence="1">
    <location>
        <begin position="21"/>
        <end position="50"/>
    </location>
</feature>
<dbReference type="PANTHER" id="PTHR35046:SF9">
    <property type="entry name" value="RNA-DIRECTED DNA POLYMERASE"/>
    <property type="match status" value="1"/>
</dbReference>
<proteinExistence type="predicted"/>
<feature type="non-terminal residue" evidence="2">
    <location>
        <position position="1"/>
    </location>
</feature>
<evidence type="ECO:0000256" key="1">
    <source>
        <dbReference type="SAM" id="MobiDB-lite"/>
    </source>
</evidence>
<evidence type="ECO:0000313" key="2">
    <source>
        <dbReference type="EMBL" id="RDX85583.1"/>
    </source>
</evidence>
<accession>A0A371G5F7</accession>